<dbReference type="RefSeq" id="XP_025378043.1">
    <property type="nucleotide sequence ID" value="XM_025521846.1"/>
</dbReference>
<dbReference type="InParanoid" id="A0A316YSY7"/>
<organism evidence="4 5">
    <name type="scientific">Acaromyces ingoldii</name>
    <dbReference type="NCBI Taxonomy" id="215250"/>
    <lineage>
        <taxon>Eukaryota</taxon>
        <taxon>Fungi</taxon>
        <taxon>Dikarya</taxon>
        <taxon>Basidiomycota</taxon>
        <taxon>Ustilaginomycotina</taxon>
        <taxon>Exobasidiomycetes</taxon>
        <taxon>Exobasidiales</taxon>
        <taxon>Cryptobasidiaceae</taxon>
        <taxon>Acaromyces</taxon>
    </lineage>
</organism>
<feature type="chain" id="PRO_5016255251" evidence="3">
    <location>
        <begin position="19"/>
        <end position="554"/>
    </location>
</feature>
<feature type="region of interest" description="Disordered" evidence="2">
    <location>
        <begin position="22"/>
        <end position="58"/>
    </location>
</feature>
<evidence type="ECO:0000256" key="3">
    <source>
        <dbReference type="SAM" id="SignalP"/>
    </source>
</evidence>
<sequence length="554" mass="60551">MFRRSLLALVAAASLVTASPLEARQQATSTSSATPTSTLASTSTSASSNGSFPTDIGYPGKVKQGLQSPFLVQADKINSTAPNLPQAPAPYESRWSAVDDKNGSFHIFKNLGNTSPYFSSPLFPETQANRILADTCNISQVHILHRHGARFPTSSTTEGAPFFGAYIANVTANGTAINGTGPLTFLNDWQYELGAEILTRIGTQQLFDSGVQHNLLYGKLYNASTQAHKPVVRTTSQSRMLDSARYFTLGFFGWNASEAINLEVILEGDGFNNTLASYDTCNNSNIATVGDTLLRPVWDPIYLKDAIQRLQQYTSLNLTTELVYGMQSLCAYETMAFGYSNFCGLFTKEEWLGFEYDLDLQFQGDYGFMNPTGKAQGIGWAQELLGRLTNNTQISPITTQNSSLLVDPYFPIDQPLYMDFTHDDIIVSVLTALNFTQFADFLDPNNRTEPRNFILSQITPFAARLVFEVIECSNGTANANATQYIRAKIGEAVIPWSADQGCGGQGVVNSTLCPLPDFIRYQQETAVKAASFDQACFGPTPNVTLDTIPRNGTI</sequence>
<dbReference type="EMBL" id="KZ819636">
    <property type="protein sequence ID" value="PWN90845.1"/>
    <property type="molecule type" value="Genomic_DNA"/>
</dbReference>
<feature type="compositionally biased region" description="Low complexity" evidence="2">
    <location>
        <begin position="22"/>
        <end position="48"/>
    </location>
</feature>
<reference evidence="4" key="1">
    <citation type="journal article" date="2018" name="Mol. Biol. Evol.">
        <title>Broad Genomic Sampling Reveals a Smut Pathogenic Ancestry of the Fungal Clade Ustilaginomycotina.</title>
        <authorList>
            <person name="Kijpornyongpan T."/>
            <person name="Mondo S.J."/>
            <person name="Barry K."/>
            <person name="Sandor L."/>
            <person name="Lee J."/>
            <person name="Lipzen A."/>
            <person name="Pangilinan J."/>
            <person name="LaButti K."/>
            <person name="Hainaut M."/>
            <person name="Henrissat B."/>
            <person name="Grigoriev I.V."/>
            <person name="Spatafora J.W."/>
            <person name="Aime M.C."/>
        </authorList>
    </citation>
    <scope>NUCLEOTIDE SEQUENCE [LARGE SCALE GENOMIC DNA]</scope>
    <source>
        <strain evidence="4">MCA 4198</strain>
    </source>
</reference>
<dbReference type="PANTHER" id="PTHR20963:SF42">
    <property type="entry name" value="PHOSPHOGLYCERATE MUTASE-LIKE PROTEIN"/>
    <property type="match status" value="1"/>
</dbReference>
<evidence type="ECO:0000256" key="1">
    <source>
        <dbReference type="ARBA" id="ARBA00022801"/>
    </source>
</evidence>
<dbReference type="OrthoDB" id="6509975at2759"/>
<dbReference type="Proteomes" id="UP000245768">
    <property type="component" value="Unassembled WGS sequence"/>
</dbReference>
<protein>
    <submittedName>
        <fullName evidence="4">Phosphoglycerate mutase-like protein</fullName>
    </submittedName>
</protein>
<feature type="signal peptide" evidence="3">
    <location>
        <begin position="1"/>
        <end position="18"/>
    </location>
</feature>
<dbReference type="AlphaFoldDB" id="A0A316YSY7"/>
<dbReference type="InterPro" id="IPR029033">
    <property type="entry name" value="His_PPase_superfam"/>
</dbReference>
<accession>A0A316YSY7</accession>
<dbReference type="Gene3D" id="3.40.50.1240">
    <property type="entry name" value="Phosphoglycerate mutase-like"/>
    <property type="match status" value="1"/>
</dbReference>
<evidence type="ECO:0000313" key="4">
    <source>
        <dbReference type="EMBL" id="PWN90845.1"/>
    </source>
</evidence>
<gene>
    <name evidence="4" type="ORF">FA10DRAFT_267278</name>
</gene>
<dbReference type="SUPFAM" id="SSF53254">
    <property type="entry name" value="Phosphoglycerate mutase-like"/>
    <property type="match status" value="1"/>
</dbReference>
<dbReference type="STRING" id="215250.A0A316YSY7"/>
<evidence type="ECO:0000256" key="2">
    <source>
        <dbReference type="SAM" id="MobiDB-lite"/>
    </source>
</evidence>
<proteinExistence type="predicted"/>
<dbReference type="InterPro" id="IPR000560">
    <property type="entry name" value="His_Pase_clade-2"/>
</dbReference>
<evidence type="ECO:0000313" key="5">
    <source>
        <dbReference type="Proteomes" id="UP000245768"/>
    </source>
</evidence>
<dbReference type="CDD" id="cd07061">
    <property type="entry name" value="HP_HAP_like"/>
    <property type="match status" value="1"/>
</dbReference>
<name>A0A316YSY7_9BASI</name>
<dbReference type="Pfam" id="PF00328">
    <property type="entry name" value="His_Phos_2"/>
    <property type="match status" value="1"/>
</dbReference>
<dbReference type="PANTHER" id="PTHR20963">
    <property type="entry name" value="MULTIPLE INOSITOL POLYPHOSPHATE PHOSPHATASE-RELATED"/>
    <property type="match status" value="1"/>
</dbReference>
<keyword evidence="3" id="KW-0732">Signal</keyword>
<dbReference type="PROSITE" id="PS00616">
    <property type="entry name" value="HIS_ACID_PHOSPHAT_1"/>
    <property type="match status" value="1"/>
</dbReference>
<dbReference type="FunCoup" id="A0A316YSY7">
    <property type="interactions" value="181"/>
</dbReference>
<dbReference type="InterPro" id="IPR033379">
    <property type="entry name" value="Acid_Pase_AS"/>
</dbReference>
<keyword evidence="5" id="KW-1185">Reference proteome</keyword>
<dbReference type="GeneID" id="37043762"/>
<keyword evidence="1" id="KW-0378">Hydrolase</keyword>
<dbReference type="GO" id="GO:0003993">
    <property type="term" value="F:acid phosphatase activity"/>
    <property type="evidence" value="ECO:0007669"/>
    <property type="project" value="TreeGrafter"/>
</dbReference>